<protein>
    <submittedName>
        <fullName evidence="1">14e62305-07c1-4721-b9e6-55ef4ceba5e4-CDS</fullName>
    </submittedName>
</protein>
<proteinExistence type="predicted"/>
<comment type="caution">
    <text evidence="1">The sequence shown here is derived from an EMBL/GenBank/DDBJ whole genome shotgun (WGS) entry which is preliminary data.</text>
</comment>
<dbReference type="OrthoDB" id="5234231at2759"/>
<sequence>MVLKFADRCSLCLPQSPNKDDRLEWSDAVIGQQWLENSRREQLRRDKNNSMRERIVRAAK</sequence>
<keyword evidence="2" id="KW-1185">Reference proteome</keyword>
<dbReference type="EMBL" id="CAJHIA010000011">
    <property type="protein sequence ID" value="CAD6443963.1"/>
    <property type="molecule type" value="Genomic_DNA"/>
</dbReference>
<name>A0A8H2VTN7_9HELO</name>
<dbReference type="AlphaFoldDB" id="A0A8H2VTN7"/>
<evidence type="ECO:0000313" key="1">
    <source>
        <dbReference type="EMBL" id="CAD6443963.1"/>
    </source>
</evidence>
<dbReference type="Proteomes" id="UP000624404">
    <property type="component" value="Unassembled WGS sequence"/>
</dbReference>
<evidence type="ECO:0000313" key="2">
    <source>
        <dbReference type="Proteomes" id="UP000624404"/>
    </source>
</evidence>
<gene>
    <name evidence="1" type="ORF">SCLTRI_LOCUS3754</name>
</gene>
<reference evidence="1" key="1">
    <citation type="submission" date="2020-10" db="EMBL/GenBank/DDBJ databases">
        <authorList>
            <person name="Kusch S."/>
        </authorList>
    </citation>
    <scope>NUCLEOTIDE SEQUENCE</scope>
    <source>
        <strain evidence="1">SwB9</strain>
    </source>
</reference>
<organism evidence="1 2">
    <name type="scientific">Sclerotinia trifoliorum</name>
    <dbReference type="NCBI Taxonomy" id="28548"/>
    <lineage>
        <taxon>Eukaryota</taxon>
        <taxon>Fungi</taxon>
        <taxon>Dikarya</taxon>
        <taxon>Ascomycota</taxon>
        <taxon>Pezizomycotina</taxon>
        <taxon>Leotiomycetes</taxon>
        <taxon>Helotiales</taxon>
        <taxon>Sclerotiniaceae</taxon>
        <taxon>Sclerotinia</taxon>
    </lineage>
</organism>
<accession>A0A8H2VTN7</accession>